<feature type="domain" description="Glycosyltransferase subfamily 4-like N-terminal" evidence="4">
    <location>
        <begin position="15"/>
        <end position="157"/>
    </location>
</feature>
<dbReference type="SUPFAM" id="SSF53756">
    <property type="entry name" value="UDP-Glycosyltransferase/glycogen phosphorylase"/>
    <property type="match status" value="1"/>
</dbReference>
<dbReference type="Gene3D" id="3.40.50.2000">
    <property type="entry name" value="Glycogen Phosphorylase B"/>
    <property type="match status" value="2"/>
</dbReference>
<dbReference type="InterPro" id="IPR028098">
    <property type="entry name" value="Glyco_trans_4-like_N"/>
</dbReference>
<evidence type="ECO:0000256" key="3">
    <source>
        <dbReference type="ARBA" id="ARBA00022679"/>
    </source>
</evidence>
<evidence type="ECO:0000256" key="1">
    <source>
        <dbReference type="ARBA" id="ARBA00009481"/>
    </source>
</evidence>
<dbReference type="AlphaFoldDB" id="A0A4R2LPY3"/>
<name>A0A4R2LPY3_9GAMM</name>
<dbReference type="Pfam" id="PF13579">
    <property type="entry name" value="Glyco_trans_4_4"/>
    <property type="match status" value="1"/>
</dbReference>
<comment type="caution">
    <text evidence="5">The sequence shown here is derived from an EMBL/GenBank/DDBJ whole genome shotgun (WGS) entry which is preliminary data.</text>
</comment>
<dbReference type="OrthoDB" id="9805661at2"/>
<accession>A0A4R2LPY3</accession>
<reference evidence="5 6" key="1">
    <citation type="submission" date="2019-03" db="EMBL/GenBank/DDBJ databases">
        <title>Genomic Encyclopedia of Type Strains, Phase IV (KMG-IV): sequencing the most valuable type-strain genomes for metagenomic binning, comparative biology and taxonomic classification.</title>
        <authorList>
            <person name="Goeker M."/>
        </authorList>
    </citation>
    <scope>NUCLEOTIDE SEQUENCE [LARGE SCALE GENOMIC DNA]</scope>
    <source>
        <strain evidence="5 6">DSM 25287</strain>
    </source>
</reference>
<evidence type="ECO:0000256" key="2">
    <source>
        <dbReference type="ARBA" id="ARBA00022676"/>
    </source>
</evidence>
<keyword evidence="3 5" id="KW-0808">Transferase</keyword>
<dbReference type="PANTHER" id="PTHR12526:SF640">
    <property type="entry name" value="COLANIC ACID BIOSYNTHESIS GLYCOSYLTRANSFERASE WCAL-RELATED"/>
    <property type="match status" value="1"/>
</dbReference>
<proteinExistence type="inferred from homology"/>
<evidence type="ECO:0000313" key="6">
    <source>
        <dbReference type="Proteomes" id="UP000295765"/>
    </source>
</evidence>
<dbReference type="Pfam" id="PF13692">
    <property type="entry name" value="Glyco_trans_1_4"/>
    <property type="match status" value="1"/>
</dbReference>
<dbReference type="GO" id="GO:0016757">
    <property type="term" value="F:glycosyltransferase activity"/>
    <property type="evidence" value="ECO:0007669"/>
    <property type="project" value="UniProtKB-KW"/>
</dbReference>
<gene>
    <name evidence="5" type="ORF">EV699_1077</name>
</gene>
<protein>
    <submittedName>
        <fullName evidence="5">Glycosyltransferase involved in cell wall biosynthesis</fullName>
    </submittedName>
</protein>
<keyword evidence="2" id="KW-0328">Glycosyltransferase</keyword>
<evidence type="ECO:0000313" key="5">
    <source>
        <dbReference type="EMBL" id="TCO81614.1"/>
    </source>
</evidence>
<keyword evidence="6" id="KW-1185">Reference proteome</keyword>
<dbReference type="Proteomes" id="UP000295765">
    <property type="component" value="Unassembled WGS sequence"/>
</dbReference>
<organism evidence="5 6">
    <name type="scientific">Plasticicumulans lactativorans</name>
    <dbReference type="NCBI Taxonomy" id="1133106"/>
    <lineage>
        <taxon>Bacteria</taxon>
        <taxon>Pseudomonadati</taxon>
        <taxon>Pseudomonadota</taxon>
        <taxon>Gammaproteobacteria</taxon>
        <taxon>Candidatus Competibacteraceae</taxon>
        <taxon>Plasticicumulans</taxon>
    </lineage>
</organism>
<comment type="similarity">
    <text evidence="1">Belongs to the glycosyltransferase group 1 family. Glycosyltransferase 4 subfamily.</text>
</comment>
<evidence type="ECO:0000259" key="4">
    <source>
        <dbReference type="Pfam" id="PF13579"/>
    </source>
</evidence>
<sequence>MKVVHVETGRHLYGGALQVRFLLEGLAAVPGDEHVLVCPNGAAIGATVRALGLRVIECRLGGDADLGMVARLKAVLRAERPDLVHLHSRRGADTWGVLAGRLAGVPTVLSRRVDNPEPRLLAALKYRLPARVITISEGIRAVLLAEGVPAHQVVCVPSAVDTVRYHPGGDRPWLARTFGLPPGVRTLGMVAQFIERKGHAVLLDALPTVFARHPDLHVLLFGQGPLHGAIAAEVERRGWRGRVQLPGFRDDLDRVIPALDLLVHPAFMEGLGVALLQAAACGIAIVAGRAGGIPEIVRDGENGLLVTPGDVDGLAGALDALLGDPARAAAMGAAGRAIVERHFSIPAMVAGNRRVYVEVLGARG</sequence>
<dbReference type="RefSeq" id="WP_132540577.1">
    <property type="nucleotide sequence ID" value="NZ_SLWY01000007.1"/>
</dbReference>
<dbReference type="PANTHER" id="PTHR12526">
    <property type="entry name" value="GLYCOSYLTRANSFERASE"/>
    <property type="match status" value="1"/>
</dbReference>
<dbReference type="EMBL" id="SLWY01000007">
    <property type="protein sequence ID" value="TCO81614.1"/>
    <property type="molecule type" value="Genomic_DNA"/>
</dbReference>